<evidence type="ECO:0000313" key="4">
    <source>
        <dbReference type="EMBL" id="RTH00716.1"/>
    </source>
</evidence>
<dbReference type="SUPFAM" id="SSF53756">
    <property type="entry name" value="UDP-Glycosyltransferase/glycogen phosphorylase"/>
    <property type="match status" value="1"/>
</dbReference>
<dbReference type="AlphaFoldDB" id="A0A430VCK6"/>
<dbReference type="Pfam" id="PF13439">
    <property type="entry name" value="Glyco_transf_4"/>
    <property type="match status" value="1"/>
</dbReference>
<evidence type="ECO:0000259" key="2">
    <source>
        <dbReference type="Pfam" id="PF00534"/>
    </source>
</evidence>
<dbReference type="GO" id="GO:0009103">
    <property type="term" value="P:lipopolysaccharide biosynthetic process"/>
    <property type="evidence" value="ECO:0007669"/>
    <property type="project" value="TreeGrafter"/>
</dbReference>
<sequence length="341" mass="38187">MRVAFFQFFPRTLWTPGGGEVQLAKTKEALERRGVEVVLFDPWSRSRDFALLHVFGSSYELSSFVTAASGLGVPIVVSAIAFSAKPAWQWKLWRLVDPLVPVPTVYRLRQEIYSRADILVAASPSEAKQLAQGFVIDQSKVRIVPHGIQVDRFLKPDPSLFVNRYGLKDFVLQVSRINRLKGQARLIRALKGTGLQIVFLGPLDPTDPEGTREFEQLVAENKDYVHYLGTLAHDDPLLVSAYAAARVHVLPSTIIESPGLVTLEAMASGIAAISGYYPTLHDYVGDLVYYCNPHSEESIRQTVLEAYEKGPKPGARDFVLNNFSWDKVAERLEQVYKEVIR</sequence>
<organism evidence="5 7">
    <name type="scientific">Thermus scotoductus</name>
    <dbReference type="NCBI Taxonomy" id="37636"/>
    <lineage>
        <taxon>Bacteria</taxon>
        <taxon>Thermotogati</taxon>
        <taxon>Deinococcota</taxon>
        <taxon>Deinococci</taxon>
        <taxon>Thermales</taxon>
        <taxon>Thermaceae</taxon>
        <taxon>Thermus</taxon>
    </lineage>
</organism>
<dbReference type="Proteomes" id="UP000287467">
    <property type="component" value="Unassembled WGS sequence"/>
</dbReference>
<evidence type="ECO:0000313" key="7">
    <source>
        <dbReference type="Proteomes" id="UP000287467"/>
    </source>
</evidence>
<dbReference type="EMBL" id="PELR01000382">
    <property type="protein sequence ID" value="RTH00716.1"/>
    <property type="molecule type" value="Genomic_DNA"/>
</dbReference>
<reference evidence="6 7" key="1">
    <citation type="journal article" date="2019" name="Extremophiles">
        <title>Biogeography of thermophiles and predominance of Thermus scotoductus in domestic water heaters.</title>
        <authorList>
            <person name="Wilpiszeski R.L."/>
            <person name="Zhang Z."/>
            <person name="House C.H."/>
        </authorList>
    </citation>
    <scope>NUCLEOTIDE SEQUENCE [LARGE SCALE GENOMIC DNA]</scope>
    <source>
        <strain evidence="5 7">1_S1</strain>
        <strain evidence="4 6">32_S32</strain>
    </source>
</reference>
<dbReference type="GO" id="GO:0016757">
    <property type="term" value="F:glycosyltransferase activity"/>
    <property type="evidence" value="ECO:0007669"/>
    <property type="project" value="InterPro"/>
</dbReference>
<dbReference type="PANTHER" id="PTHR46401">
    <property type="entry name" value="GLYCOSYLTRANSFERASE WBBK-RELATED"/>
    <property type="match status" value="1"/>
</dbReference>
<dbReference type="PANTHER" id="PTHR46401:SF2">
    <property type="entry name" value="GLYCOSYLTRANSFERASE WBBK-RELATED"/>
    <property type="match status" value="1"/>
</dbReference>
<name>A0A430VCK6_THESC</name>
<evidence type="ECO:0000259" key="3">
    <source>
        <dbReference type="Pfam" id="PF13439"/>
    </source>
</evidence>
<comment type="caution">
    <text evidence="5">The sequence shown here is derived from an EMBL/GenBank/DDBJ whole genome shotgun (WGS) entry which is preliminary data.</text>
</comment>
<dbReference type="Gene3D" id="3.40.50.2000">
    <property type="entry name" value="Glycogen Phosphorylase B"/>
    <property type="match status" value="2"/>
</dbReference>
<dbReference type="EMBL" id="PEMW01000449">
    <property type="protein sequence ID" value="RTI48802.1"/>
    <property type="molecule type" value="Genomic_DNA"/>
</dbReference>
<dbReference type="InterPro" id="IPR001296">
    <property type="entry name" value="Glyco_trans_1"/>
</dbReference>
<protein>
    <submittedName>
        <fullName evidence="5">Uncharacterized protein</fullName>
    </submittedName>
</protein>
<gene>
    <name evidence="5" type="ORF">CSW14_12025</name>
    <name evidence="4" type="ORF">CSW45_12715</name>
</gene>
<accession>A0A430VCK6</accession>
<dbReference type="Proteomes" id="UP000286910">
    <property type="component" value="Unassembled WGS sequence"/>
</dbReference>
<evidence type="ECO:0000313" key="6">
    <source>
        <dbReference type="Proteomes" id="UP000286910"/>
    </source>
</evidence>
<keyword evidence="1" id="KW-0808">Transferase</keyword>
<evidence type="ECO:0000256" key="1">
    <source>
        <dbReference type="ARBA" id="ARBA00022679"/>
    </source>
</evidence>
<dbReference type="RefSeq" id="WP_126178477.1">
    <property type="nucleotide sequence ID" value="NZ_PELN01000367.1"/>
</dbReference>
<proteinExistence type="predicted"/>
<evidence type="ECO:0000313" key="5">
    <source>
        <dbReference type="EMBL" id="RTI48802.1"/>
    </source>
</evidence>
<feature type="domain" description="Glycosyltransferase subfamily 4-like N-terminal" evidence="3">
    <location>
        <begin position="45"/>
        <end position="152"/>
    </location>
</feature>
<dbReference type="Pfam" id="PF00534">
    <property type="entry name" value="Glycos_transf_1"/>
    <property type="match status" value="1"/>
</dbReference>
<feature type="domain" description="Glycosyl transferase family 1" evidence="2">
    <location>
        <begin position="168"/>
        <end position="311"/>
    </location>
</feature>
<dbReference type="CDD" id="cd03801">
    <property type="entry name" value="GT4_PimA-like"/>
    <property type="match status" value="1"/>
</dbReference>
<dbReference type="InterPro" id="IPR028098">
    <property type="entry name" value="Glyco_trans_4-like_N"/>
</dbReference>